<comment type="caution">
    <text evidence="1">The sequence shown here is derived from an EMBL/GenBank/DDBJ whole genome shotgun (WGS) entry which is preliminary data.</text>
</comment>
<dbReference type="RefSeq" id="WP_285487541.1">
    <property type="nucleotide sequence ID" value="NZ_BSTI01000007.1"/>
</dbReference>
<dbReference type="AlphaFoldDB" id="A0A9W6QZL0"/>
<protein>
    <recommendedName>
        <fullName evidence="3">DUF2332 domain-containing protein</fullName>
    </recommendedName>
</protein>
<dbReference type="EMBL" id="BSTI01000007">
    <property type="protein sequence ID" value="GLY66881.1"/>
    <property type="molecule type" value="Genomic_DNA"/>
</dbReference>
<dbReference type="Pfam" id="PF10094">
    <property type="entry name" value="DUF2332"/>
    <property type="match status" value="2"/>
</dbReference>
<proteinExistence type="predicted"/>
<evidence type="ECO:0008006" key="3">
    <source>
        <dbReference type="Google" id="ProtNLM"/>
    </source>
</evidence>
<accession>A0A9W6QZL0</accession>
<name>A0A9W6QZL0_9PSEU</name>
<sequence>MADEGTKERIARVYRRFARYEARGRSPVYVEIAAKVAEDPRMIEFLAELPPSKRQPNLFFGAVQYLDGPIGGWPRFAAVFAERAAEIRDVMRRRSTQTNEPARCAAFLPVLAALPQPVALIEVGASAGLCLLPEKYGYDYGSHVIPGNPTFSCQANAATPCPDRLPEVVWRAGLDLNPLDVSDPDDCAWLEALIWPGEGDRRPRLRAALEIARADPPRVVRGDLRTDLPALAAQAPPEATLVVYHTAVLMYLHNDEPGREAFAEAVRATGAVWLANEGPRLIPGVDLASLPTSPSGNGRPSDEFVLARNGRPLAWTDPHGTWLEWLDADGR</sequence>
<gene>
    <name evidence="1" type="ORF">Atai01_35000</name>
</gene>
<dbReference type="InterPro" id="IPR011200">
    <property type="entry name" value="UCP012608"/>
</dbReference>
<evidence type="ECO:0000313" key="2">
    <source>
        <dbReference type="Proteomes" id="UP001165136"/>
    </source>
</evidence>
<dbReference type="Proteomes" id="UP001165136">
    <property type="component" value="Unassembled WGS sequence"/>
</dbReference>
<keyword evidence="2" id="KW-1185">Reference proteome</keyword>
<organism evidence="1 2">
    <name type="scientific">Amycolatopsis taiwanensis</name>
    <dbReference type="NCBI Taxonomy" id="342230"/>
    <lineage>
        <taxon>Bacteria</taxon>
        <taxon>Bacillati</taxon>
        <taxon>Actinomycetota</taxon>
        <taxon>Actinomycetes</taxon>
        <taxon>Pseudonocardiales</taxon>
        <taxon>Pseudonocardiaceae</taxon>
        <taxon>Amycolatopsis</taxon>
    </lineage>
</organism>
<evidence type="ECO:0000313" key="1">
    <source>
        <dbReference type="EMBL" id="GLY66881.1"/>
    </source>
</evidence>
<reference evidence="1" key="1">
    <citation type="submission" date="2023-03" db="EMBL/GenBank/DDBJ databases">
        <title>Amycolatopsis taiwanensis NBRC 103393.</title>
        <authorList>
            <person name="Ichikawa N."/>
            <person name="Sato H."/>
            <person name="Tonouchi N."/>
        </authorList>
    </citation>
    <scope>NUCLEOTIDE SEQUENCE</scope>
    <source>
        <strain evidence="1">NBRC 103393</strain>
    </source>
</reference>